<protein>
    <submittedName>
        <fullName evidence="3">Uncharacterized protein</fullName>
    </submittedName>
</protein>
<feature type="chain" id="PRO_5004179189" evidence="2">
    <location>
        <begin position="23"/>
        <end position="118"/>
    </location>
</feature>
<feature type="compositionally biased region" description="Polar residues" evidence="1">
    <location>
        <begin position="27"/>
        <end position="48"/>
    </location>
</feature>
<name>Q0YP74_9CHLB</name>
<feature type="region of interest" description="Disordered" evidence="1">
    <location>
        <begin position="26"/>
        <end position="48"/>
    </location>
</feature>
<dbReference type="EMBL" id="AASE01000032">
    <property type="protein sequence ID" value="EAT58099.1"/>
    <property type="molecule type" value="Genomic_DNA"/>
</dbReference>
<evidence type="ECO:0000313" key="3">
    <source>
        <dbReference type="EMBL" id="EAT58099.1"/>
    </source>
</evidence>
<reference evidence="3 4" key="1">
    <citation type="submission" date="2006-07" db="EMBL/GenBank/DDBJ databases">
        <title>Annotation of the draft genome assembly of Chlorobium ferroxidans DSM 13031.</title>
        <authorList>
            <consortium name="US DOE Joint Genome Institute (JGI-ORNL)"/>
            <person name="Larimer F."/>
            <person name="Land M."/>
            <person name="Hauser L."/>
        </authorList>
    </citation>
    <scope>NUCLEOTIDE SEQUENCE [LARGE SCALE GENOMIC DNA]</scope>
    <source>
        <strain evidence="3 4">DSM 13031</strain>
    </source>
</reference>
<gene>
    <name evidence="3" type="ORF">CferDRAFT_0104</name>
</gene>
<feature type="signal peptide" evidence="2">
    <location>
        <begin position="1"/>
        <end position="22"/>
    </location>
</feature>
<dbReference type="RefSeq" id="WP_006367290.1">
    <property type="nucleotide sequence ID" value="NZ_AASE01000032.1"/>
</dbReference>
<proteinExistence type="predicted"/>
<dbReference type="Proteomes" id="UP000004162">
    <property type="component" value="Unassembled WGS sequence"/>
</dbReference>
<comment type="caution">
    <text evidence="3">The sequence shown here is derived from an EMBL/GenBank/DDBJ whole genome shotgun (WGS) entry which is preliminary data.</text>
</comment>
<organism evidence="3 4">
    <name type="scientific">Chlorobium ferrooxidans DSM 13031</name>
    <dbReference type="NCBI Taxonomy" id="377431"/>
    <lineage>
        <taxon>Bacteria</taxon>
        <taxon>Pseudomonadati</taxon>
        <taxon>Chlorobiota</taxon>
        <taxon>Chlorobiia</taxon>
        <taxon>Chlorobiales</taxon>
        <taxon>Chlorobiaceae</taxon>
        <taxon>Chlorobium/Pelodictyon group</taxon>
        <taxon>Chlorobium</taxon>
    </lineage>
</organism>
<dbReference type="AlphaFoldDB" id="Q0YP74"/>
<evidence type="ECO:0000256" key="1">
    <source>
        <dbReference type="SAM" id="MobiDB-lite"/>
    </source>
</evidence>
<keyword evidence="2" id="KW-0732">Signal</keyword>
<evidence type="ECO:0000313" key="4">
    <source>
        <dbReference type="Proteomes" id="UP000004162"/>
    </source>
</evidence>
<evidence type="ECO:0000256" key="2">
    <source>
        <dbReference type="SAM" id="SignalP"/>
    </source>
</evidence>
<feature type="region of interest" description="Disordered" evidence="1">
    <location>
        <begin position="94"/>
        <end position="118"/>
    </location>
</feature>
<keyword evidence="4" id="KW-1185">Reference proteome</keyword>
<reference evidence="3 4" key="2">
    <citation type="submission" date="2006-07" db="EMBL/GenBank/DDBJ databases">
        <title>Sequencing of the draft genome and assembly of Chlorobium ferroxidans DSM 13031.</title>
        <authorList>
            <consortium name="US DOE Joint Genome Institute (JGI-PGF)"/>
            <person name="Copeland A."/>
            <person name="Lucas S."/>
            <person name="Lapidus A."/>
            <person name="Barry K."/>
            <person name="Glavina del Rio T."/>
            <person name="Dalin E."/>
            <person name="Tice H."/>
            <person name="Bruce D."/>
            <person name="Pitluck S."/>
            <person name="Richardson P."/>
        </authorList>
    </citation>
    <scope>NUCLEOTIDE SEQUENCE [LARGE SCALE GENOMIC DNA]</scope>
    <source>
        <strain evidence="3 4">DSM 13031</strain>
    </source>
</reference>
<accession>Q0YP74</accession>
<sequence length="118" mass="12194">MLITKISLCTLFAVTSTFFSGAALGSDSANETMTGSVGNSAQKESRATQNKLQFIDEDCDGINDIIQNRERYPNTFGGSPAAYGGKSGAGMFSDEGVAGKRGARNSAAGGSNGRSGRR</sequence>